<evidence type="ECO:0000313" key="6">
    <source>
        <dbReference type="EMBL" id="ONK72242.1"/>
    </source>
</evidence>
<keyword evidence="5" id="KW-0472">Membrane</keyword>
<comment type="subcellular location">
    <subcellularLocation>
        <location evidence="1">Membrane</location>
        <topology evidence="1">Multi-pass membrane protein</topology>
    </subcellularLocation>
</comment>
<dbReference type="Gramene" id="ONK72242">
    <property type="protein sequence ID" value="ONK72242"/>
    <property type="gene ID" value="A4U43_C04F17320"/>
</dbReference>
<gene>
    <name evidence="6" type="ORF">A4U43_C04F17320</name>
</gene>
<dbReference type="Gene3D" id="1.20.1250.20">
    <property type="entry name" value="MFS general substrate transporter like domains"/>
    <property type="match status" value="1"/>
</dbReference>
<organism evidence="6 7">
    <name type="scientific">Asparagus officinalis</name>
    <name type="common">Garden asparagus</name>
    <dbReference type="NCBI Taxonomy" id="4686"/>
    <lineage>
        <taxon>Eukaryota</taxon>
        <taxon>Viridiplantae</taxon>
        <taxon>Streptophyta</taxon>
        <taxon>Embryophyta</taxon>
        <taxon>Tracheophyta</taxon>
        <taxon>Spermatophyta</taxon>
        <taxon>Magnoliopsida</taxon>
        <taxon>Liliopsida</taxon>
        <taxon>Asparagales</taxon>
        <taxon>Asparagaceae</taxon>
        <taxon>Asparagoideae</taxon>
        <taxon>Asparagus</taxon>
    </lineage>
</organism>
<dbReference type="Proteomes" id="UP000243459">
    <property type="component" value="Chromosome 4"/>
</dbReference>
<evidence type="ECO:0000256" key="2">
    <source>
        <dbReference type="ARBA" id="ARBA00005982"/>
    </source>
</evidence>
<name>A0A5P1F234_ASPOF</name>
<dbReference type="InterPro" id="IPR036259">
    <property type="entry name" value="MFS_trans_sf"/>
</dbReference>
<evidence type="ECO:0000256" key="3">
    <source>
        <dbReference type="ARBA" id="ARBA00022692"/>
    </source>
</evidence>
<sequence length="199" mass="22252">MSTQQIMSVNGWARSICSPSSVHSLVTTTGEDTGLALRYKSFSLGDALFMFTTFPAGTLRLWWFLDRAAVVHDKDFSLRKQLILRDPWRLCTITQAEEVKCVIRLLPIWLCTITYSAVFNQMDSLFISQGAAMDTKVVGYRIPGASISTFHTITVTILYLNLQSSATTSEHDSAAEVRGRPHRLSLSYGLSYPYLRISG</sequence>
<evidence type="ECO:0000313" key="7">
    <source>
        <dbReference type="Proteomes" id="UP000243459"/>
    </source>
</evidence>
<keyword evidence="7" id="KW-1185">Reference proteome</keyword>
<dbReference type="GO" id="GO:0016020">
    <property type="term" value="C:membrane"/>
    <property type="evidence" value="ECO:0007669"/>
    <property type="project" value="UniProtKB-SubCell"/>
</dbReference>
<dbReference type="AlphaFoldDB" id="A0A5P1F234"/>
<evidence type="ECO:0000256" key="4">
    <source>
        <dbReference type="ARBA" id="ARBA00022989"/>
    </source>
</evidence>
<dbReference type="Pfam" id="PF00854">
    <property type="entry name" value="PTR2"/>
    <property type="match status" value="1"/>
</dbReference>
<dbReference type="EMBL" id="CM007384">
    <property type="protein sequence ID" value="ONK72242.1"/>
    <property type="molecule type" value="Genomic_DNA"/>
</dbReference>
<evidence type="ECO:0000256" key="1">
    <source>
        <dbReference type="ARBA" id="ARBA00004141"/>
    </source>
</evidence>
<comment type="similarity">
    <text evidence="2">Belongs to the major facilitator superfamily. Proton-dependent oligopeptide transporter (POT/PTR) (TC 2.A.17) family.</text>
</comment>
<dbReference type="GO" id="GO:0022857">
    <property type="term" value="F:transmembrane transporter activity"/>
    <property type="evidence" value="ECO:0007669"/>
    <property type="project" value="InterPro"/>
</dbReference>
<accession>A0A5P1F234</accession>
<keyword evidence="3" id="KW-0812">Transmembrane</keyword>
<reference evidence="7" key="1">
    <citation type="journal article" date="2017" name="Nat. Commun.">
        <title>The asparagus genome sheds light on the origin and evolution of a young Y chromosome.</title>
        <authorList>
            <person name="Harkess A."/>
            <person name="Zhou J."/>
            <person name="Xu C."/>
            <person name="Bowers J.E."/>
            <person name="Van der Hulst R."/>
            <person name="Ayyampalayam S."/>
            <person name="Mercati F."/>
            <person name="Riccardi P."/>
            <person name="McKain M.R."/>
            <person name="Kakrana A."/>
            <person name="Tang H."/>
            <person name="Ray J."/>
            <person name="Groenendijk J."/>
            <person name="Arikit S."/>
            <person name="Mathioni S.M."/>
            <person name="Nakano M."/>
            <person name="Shan H."/>
            <person name="Telgmann-Rauber A."/>
            <person name="Kanno A."/>
            <person name="Yue Z."/>
            <person name="Chen H."/>
            <person name="Li W."/>
            <person name="Chen Y."/>
            <person name="Xu X."/>
            <person name="Zhang Y."/>
            <person name="Luo S."/>
            <person name="Chen H."/>
            <person name="Gao J."/>
            <person name="Mao Z."/>
            <person name="Pires J.C."/>
            <person name="Luo M."/>
            <person name="Kudrna D."/>
            <person name="Wing R.A."/>
            <person name="Meyers B.C."/>
            <person name="Yi K."/>
            <person name="Kong H."/>
            <person name="Lavrijsen P."/>
            <person name="Sunseri F."/>
            <person name="Falavigna A."/>
            <person name="Ye Y."/>
            <person name="Leebens-Mack J.H."/>
            <person name="Chen G."/>
        </authorList>
    </citation>
    <scope>NUCLEOTIDE SEQUENCE [LARGE SCALE GENOMIC DNA]</scope>
    <source>
        <strain evidence="7">cv. DH0086</strain>
    </source>
</reference>
<proteinExistence type="inferred from homology"/>
<dbReference type="InterPro" id="IPR000109">
    <property type="entry name" value="POT_fam"/>
</dbReference>
<dbReference type="PANTHER" id="PTHR11654">
    <property type="entry name" value="OLIGOPEPTIDE TRANSPORTER-RELATED"/>
    <property type="match status" value="1"/>
</dbReference>
<keyword evidence="4" id="KW-1133">Transmembrane helix</keyword>
<protein>
    <submittedName>
        <fullName evidence="6">Uncharacterized protein</fullName>
    </submittedName>
</protein>
<evidence type="ECO:0000256" key="5">
    <source>
        <dbReference type="ARBA" id="ARBA00023136"/>
    </source>
</evidence>